<feature type="non-terminal residue" evidence="2">
    <location>
        <position position="1"/>
    </location>
</feature>
<gene>
    <name evidence="2" type="ORF">CR513_39957</name>
</gene>
<sequence length="61" mass="7343">MEWCKMQTKGLVLPLTKETYLNLEVFLQIPIFLHILLFVMNNTIASTLQLRLQSPFFRFRR</sequence>
<dbReference type="Proteomes" id="UP000257109">
    <property type="component" value="Unassembled WGS sequence"/>
</dbReference>
<keyword evidence="3" id="KW-1185">Reference proteome</keyword>
<evidence type="ECO:0000313" key="3">
    <source>
        <dbReference type="Proteomes" id="UP000257109"/>
    </source>
</evidence>
<name>A0A371FMQ5_MUCPR</name>
<dbReference type="AlphaFoldDB" id="A0A371FMQ5"/>
<organism evidence="2 3">
    <name type="scientific">Mucuna pruriens</name>
    <name type="common">Velvet bean</name>
    <name type="synonym">Dolichos pruriens</name>
    <dbReference type="NCBI Taxonomy" id="157652"/>
    <lineage>
        <taxon>Eukaryota</taxon>
        <taxon>Viridiplantae</taxon>
        <taxon>Streptophyta</taxon>
        <taxon>Embryophyta</taxon>
        <taxon>Tracheophyta</taxon>
        <taxon>Spermatophyta</taxon>
        <taxon>Magnoliopsida</taxon>
        <taxon>eudicotyledons</taxon>
        <taxon>Gunneridae</taxon>
        <taxon>Pentapetalae</taxon>
        <taxon>rosids</taxon>
        <taxon>fabids</taxon>
        <taxon>Fabales</taxon>
        <taxon>Fabaceae</taxon>
        <taxon>Papilionoideae</taxon>
        <taxon>50 kb inversion clade</taxon>
        <taxon>NPAAA clade</taxon>
        <taxon>indigoferoid/millettioid clade</taxon>
        <taxon>Phaseoleae</taxon>
        <taxon>Mucuna</taxon>
    </lineage>
</organism>
<evidence type="ECO:0000256" key="1">
    <source>
        <dbReference type="SAM" id="Phobius"/>
    </source>
</evidence>
<evidence type="ECO:0000313" key="2">
    <source>
        <dbReference type="EMBL" id="RDX79609.1"/>
    </source>
</evidence>
<feature type="transmembrane region" description="Helical" evidence="1">
    <location>
        <begin position="31"/>
        <end position="52"/>
    </location>
</feature>
<keyword evidence="1" id="KW-0812">Transmembrane</keyword>
<comment type="caution">
    <text evidence="2">The sequence shown here is derived from an EMBL/GenBank/DDBJ whole genome shotgun (WGS) entry which is preliminary data.</text>
</comment>
<proteinExistence type="predicted"/>
<keyword evidence="1" id="KW-1133">Transmembrane helix</keyword>
<reference evidence="2" key="1">
    <citation type="submission" date="2018-05" db="EMBL/GenBank/DDBJ databases">
        <title>Draft genome of Mucuna pruriens seed.</title>
        <authorList>
            <person name="Nnadi N.E."/>
            <person name="Vos R."/>
            <person name="Hasami M.H."/>
            <person name="Devisetty U.K."/>
            <person name="Aguiy J.C."/>
        </authorList>
    </citation>
    <scope>NUCLEOTIDE SEQUENCE [LARGE SCALE GENOMIC DNA]</scope>
    <source>
        <strain evidence="2">JCA_2017</strain>
    </source>
</reference>
<keyword evidence="1" id="KW-0472">Membrane</keyword>
<accession>A0A371FMQ5</accession>
<protein>
    <submittedName>
        <fullName evidence="2">Uncharacterized protein</fullName>
    </submittedName>
</protein>
<dbReference type="EMBL" id="QJKJ01008489">
    <property type="protein sequence ID" value="RDX79609.1"/>
    <property type="molecule type" value="Genomic_DNA"/>
</dbReference>